<dbReference type="RefSeq" id="WP_108965975.1">
    <property type="nucleotide sequence ID" value="NZ_CP022189.1"/>
</dbReference>
<evidence type="ECO:0000313" key="3">
    <source>
        <dbReference type="Proteomes" id="UP000244915"/>
    </source>
</evidence>
<feature type="region of interest" description="Disordered" evidence="1">
    <location>
        <begin position="1"/>
        <end position="20"/>
    </location>
</feature>
<sequence>MTCNDEPTLPEPDDRPEAGSAIAFPDVAGLIQGTEAELNRRFDDMELVLMELTQQLASPDPEVSPDAMPLRLQAGFERLAKALEDVRSDRAEVVARVETMQSDLLRGLERLGRKVTGSAAARRKEQALLTRLEEALELRAPAGPPPDQAERIDTLAANVQQISAILPDTLAEIRRGLDRLNEGHAPDLDPLRGEVGRGFDRLASALGSSDKRLAAERKALGQYLGGLETLIRRFEATAQRLEAASPRQAEAADPGMGARLGQLETRLLGQQASSAEALRDLTMIVAEWMARQERLISEERRGTR</sequence>
<reference evidence="2 3" key="1">
    <citation type="submission" date="2017-06" db="EMBL/GenBank/DDBJ databases">
        <title>Yangia sp. YSBP01 complete genome sequence.</title>
        <authorList>
            <person name="Woo J.-H."/>
            <person name="Kim H.-S."/>
        </authorList>
    </citation>
    <scope>NUCLEOTIDE SEQUENCE [LARGE SCALE GENOMIC DNA]</scope>
    <source>
        <strain evidence="2 3">YSBP01</strain>
    </source>
</reference>
<proteinExistence type="predicted"/>
<gene>
    <name evidence="2" type="ORF">CEW88_08675</name>
</gene>
<name>A0A2U8HD85_9RHOB</name>
<accession>A0A2U8HD85</accession>
<protein>
    <submittedName>
        <fullName evidence="2">Uncharacterized protein</fullName>
    </submittedName>
</protein>
<dbReference type="KEGG" id="ypac:CEW88_08675"/>
<dbReference type="OrthoDB" id="9807941at2"/>
<dbReference type="AlphaFoldDB" id="A0A2U8HD85"/>
<dbReference type="Proteomes" id="UP000244915">
    <property type="component" value="Chromosome 1"/>
</dbReference>
<evidence type="ECO:0000256" key="1">
    <source>
        <dbReference type="SAM" id="MobiDB-lite"/>
    </source>
</evidence>
<dbReference type="EMBL" id="CP022189">
    <property type="protein sequence ID" value="AWI83744.1"/>
    <property type="molecule type" value="Genomic_DNA"/>
</dbReference>
<evidence type="ECO:0000313" key="2">
    <source>
        <dbReference type="EMBL" id="AWI83744.1"/>
    </source>
</evidence>
<organism evidence="2 3">
    <name type="scientific">Alloyangia pacifica</name>
    <dbReference type="NCBI Taxonomy" id="311180"/>
    <lineage>
        <taxon>Bacteria</taxon>
        <taxon>Pseudomonadati</taxon>
        <taxon>Pseudomonadota</taxon>
        <taxon>Alphaproteobacteria</taxon>
        <taxon>Rhodobacterales</taxon>
        <taxon>Roseobacteraceae</taxon>
        <taxon>Alloyangia</taxon>
    </lineage>
</organism>